<feature type="domain" description="Acyl-CoA dehydrogenase/oxidase N-terminal" evidence="10">
    <location>
        <begin position="107"/>
        <end position="194"/>
    </location>
</feature>
<feature type="domain" description="Acyl-CoA dehydrogenase/oxidase C-terminal" evidence="9">
    <location>
        <begin position="321"/>
        <end position="442"/>
    </location>
</feature>
<dbReference type="EMBL" id="UYWY01019359">
    <property type="protein sequence ID" value="VDM36621.1"/>
    <property type="molecule type" value="Genomic_DNA"/>
</dbReference>
<keyword evidence="5" id="KW-0274">FAD</keyword>
<evidence type="ECO:0000259" key="10">
    <source>
        <dbReference type="Pfam" id="PF02771"/>
    </source>
</evidence>
<comment type="cofactor">
    <cofactor evidence="1">
        <name>FAD</name>
        <dbReference type="ChEBI" id="CHEBI:57692"/>
    </cofactor>
</comment>
<sequence length="641" mass="70254">MQAVLTRAFARRLSKDYAVRSLFSTNANAEGANKRVRKATTIRPDLHNISHHVDLPPEKFSLSSGLALNRFEKDFVIYPEYSDADSAARIKSFTEKLRNELCEALTKTMPSDGILPDPVSAVLKRNALSTIYVPDEYGGMGMCNKDLLCISEVLGIDFNVYMALTQIQLVVNAITVYGTQQQKEDLLPKIASGELRPAICLFDDNGNFDFTSMRTTSTVCGDGMEKISGHKNVVIGAADANLLLIFANRKSPLQPSGCLVCYVVDKDSLPNGAVTVTSRLRTLGLHALHLSNVELRDVSVTSANVLGSGADGHDIALELSASNSFTYGAAVVGFLKSLTAELVRFCNTTVQYNALLSENRGVQHVFTELCLATFVLESMSYYIGGLLDEELVVSTDIETAVIHKFANRVLRLAISTAVEVLGAASCDKEFHFERNFRDAITMMSLSNAESNLTEQISLGTLTTWASANANRLLSWRSGKSGALRRMFGAENEHAQMSNPKLVHFIAEHVHPSLENACRDLEQTMSRLNTVISKLAAEQGKRIETDFGVLCSLSSVVENNLGMVAVISRASRSYSIGLRNADLELAWALTYCCRAARDSFTELHTLLDYFHLVRSSPSLLQIGRAALEMGGYCLESPVEKNW</sequence>
<evidence type="ECO:0000256" key="4">
    <source>
        <dbReference type="ARBA" id="ARBA00022630"/>
    </source>
</evidence>
<dbReference type="Pfam" id="PF00441">
    <property type="entry name" value="Acyl-CoA_dh_1"/>
    <property type="match status" value="1"/>
</dbReference>
<evidence type="ECO:0000256" key="1">
    <source>
        <dbReference type="ARBA" id="ARBA00001974"/>
    </source>
</evidence>
<dbReference type="PANTHER" id="PTHR43884:SF9">
    <property type="entry name" value="COMPLEX I ASSEMBLY FACTOR ACAD9, MITOCHONDRIAL"/>
    <property type="match status" value="1"/>
</dbReference>
<dbReference type="SUPFAM" id="SSF47203">
    <property type="entry name" value="Acyl-CoA dehydrogenase C-terminal domain-like"/>
    <property type="match status" value="1"/>
</dbReference>
<evidence type="ECO:0000256" key="8">
    <source>
        <dbReference type="ARBA" id="ARBA00023128"/>
    </source>
</evidence>
<evidence type="ECO:0000259" key="11">
    <source>
        <dbReference type="Pfam" id="PF21343"/>
    </source>
</evidence>
<gene>
    <name evidence="12" type="ORF">TCNE_LOCUS5470</name>
</gene>
<evidence type="ECO:0000256" key="7">
    <source>
        <dbReference type="ARBA" id="ARBA00023002"/>
    </source>
</evidence>
<evidence type="ECO:0000313" key="13">
    <source>
        <dbReference type="Proteomes" id="UP000050794"/>
    </source>
</evidence>
<accession>A0A183UAF0</accession>
<evidence type="ECO:0000313" key="12">
    <source>
        <dbReference type="EMBL" id="VDM36621.1"/>
    </source>
</evidence>
<evidence type="ECO:0000259" key="9">
    <source>
        <dbReference type="Pfam" id="PF00441"/>
    </source>
</evidence>
<dbReference type="GO" id="GO:0050660">
    <property type="term" value="F:flavin adenine dinucleotide binding"/>
    <property type="evidence" value="ECO:0007669"/>
    <property type="project" value="InterPro"/>
</dbReference>
<dbReference type="InterPro" id="IPR037069">
    <property type="entry name" value="AcylCoA_DH/ox_N_sf"/>
</dbReference>
<dbReference type="Gene3D" id="2.40.110.10">
    <property type="entry name" value="Butyryl-CoA Dehydrogenase, subunit A, domain 2"/>
    <property type="match status" value="1"/>
</dbReference>
<feature type="domain" description="ACAD9/ACADV-like C-terminal" evidence="11">
    <location>
        <begin position="511"/>
        <end position="605"/>
    </location>
</feature>
<reference evidence="14" key="1">
    <citation type="submission" date="2016-06" db="UniProtKB">
        <authorList>
            <consortium name="WormBaseParasite"/>
        </authorList>
    </citation>
    <scope>IDENTIFICATION</scope>
</reference>
<evidence type="ECO:0000256" key="3">
    <source>
        <dbReference type="ARBA" id="ARBA00009347"/>
    </source>
</evidence>
<dbReference type="InterPro" id="IPR009075">
    <property type="entry name" value="AcylCo_DH/oxidase_C"/>
</dbReference>
<dbReference type="AlphaFoldDB" id="A0A183UAF0"/>
<dbReference type="Gene3D" id="1.10.540.10">
    <property type="entry name" value="Acyl-CoA dehydrogenase/oxidase, N-terminal domain"/>
    <property type="match status" value="1"/>
</dbReference>
<reference evidence="12 13" key="2">
    <citation type="submission" date="2018-11" db="EMBL/GenBank/DDBJ databases">
        <authorList>
            <consortium name="Pathogen Informatics"/>
        </authorList>
    </citation>
    <scope>NUCLEOTIDE SEQUENCE [LARGE SCALE GENOMIC DNA]</scope>
</reference>
<comment type="subcellular location">
    <subcellularLocation>
        <location evidence="2">Mitochondrion</location>
    </subcellularLocation>
</comment>
<dbReference type="GO" id="GO:0005739">
    <property type="term" value="C:mitochondrion"/>
    <property type="evidence" value="ECO:0007669"/>
    <property type="project" value="UniProtKB-SubCell"/>
</dbReference>
<keyword evidence="8" id="KW-0496">Mitochondrion</keyword>
<dbReference type="GO" id="GO:0003995">
    <property type="term" value="F:acyl-CoA dehydrogenase activity"/>
    <property type="evidence" value="ECO:0007669"/>
    <property type="project" value="TreeGrafter"/>
</dbReference>
<dbReference type="InterPro" id="IPR013786">
    <property type="entry name" value="AcylCoA_DH/ox_N"/>
</dbReference>
<dbReference type="InterPro" id="IPR049448">
    <property type="entry name" value="ACAD9/ACADV-like_C"/>
</dbReference>
<proteinExistence type="inferred from homology"/>
<evidence type="ECO:0000256" key="2">
    <source>
        <dbReference type="ARBA" id="ARBA00004173"/>
    </source>
</evidence>
<dbReference type="Pfam" id="PF21343">
    <property type="entry name" value="ACAD9-ACADV_C"/>
    <property type="match status" value="1"/>
</dbReference>
<organism evidence="13 14">
    <name type="scientific">Toxocara canis</name>
    <name type="common">Canine roundworm</name>
    <dbReference type="NCBI Taxonomy" id="6265"/>
    <lineage>
        <taxon>Eukaryota</taxon>
        <taxon>Metazoa</taxon>
        <taxon>Ecdysozoa</taxon>
        <taxon>Nematoda</taxon>
        <taxon>Chromadorea</taxon>
        <taxon>Rhabditida</taxon>
        <taxon>Spirurina</taxon>
        <taxon>Ascaridomorpha</taxon>
        <taxon>Ascaridoidea</taxon>
        <taxon>Toxocaridae</taxon>
        <taxon>Toxocara</taxon>
    </lineage>
</organism>
<dbReference type="Pfam" id="PF02771">
    <property type="entry name" value="Acyl-CoA_dh_N"/>
    <property type="match status" value="1"/>
</dbReference>
<dbReference type="Gene3D" id="1.20.140.10">
    <property type="entry name" value="Butyryl-CoA Dehydrogenase, subunit A, domain 3"/>
    <property type="match status" value="2"/>
</dbReference>
<dbReference type="SUPFAM" id="SSF56645">
    <property type="entry name" value="Acyl-CoA dehydrogenase NM domain-like"/>
    <property type="match status" value="1"/>
</dbReference>
<name>A0A183UAF0_TOXCA</name>
<evidence type="ECO:0000256" key="6">
    <source>
        <dbReference type="ARBA" id="ARBA00022946"/>
    </source>
</evidence>
<dbReference type="PANTHER" id="PTHR43884">
    <property type="entry name" value="ACYL-COA DEHYDROGENASE"/>
    <property type="match status" value="1"/>
</dbReference>
<keyword evidence="6" id="KW-0809">Transit peptide</keyword>
<comment type="similarity">
    <text evidence="3">Belongs to the acyl-CoA dehydrogenase family.</text>
</comment>
<keyword evidence="7" id="KW-0560">Oxidoreductase</keyword>
<dbReference type="WBParaSite" id="TCNE_0000547001-mRNA-1">
    <property type="protein sequence ID" value="TCNE_0000547001-mRNA-1"/>
    <property type="gene ID" value="TCNE_0000547001"/>
</dbReference>
<protein>
    <submittedName>
        <fullName evidence="14">Acyl-CoA dehydrogenase</fullName>
    </submittedName>
</protein>
<evidence type="ECO:0000313" key="14">
    <source>
        <dbReference type="WBParaSite" id="TCNE_0000547001-mRNA-1"/>
    </source>
</evidence>
<dbReference type="Proteomes" id="UP000050794">
    <property type="component" value="Unassembled WGS sequence"/>
</dbReference>
<keyword evidence="13" id="KW-1185">Reference proteome</keyword>
<dbReference type="GO" id="GO:0006631">
    <property type="term" value="P:fatty acid metabolic process"/>
    <property type="evidence" value="ECO:0007669"/>
    <property type="project" value="UniProtKB-ARBA"/>
</dbReference>
<dbReference type="InterPro" id="IPR036250">
    <property type="entry name" value="AcylCo_DH-like_C"/>
</dbReference>
<dbReference type="InterPro" id="IPR009100">
    <property type="entry name" value="AcylCoA_DH/oxidase_NM_dom_sf"/>
</dbReference>
<keyword evidence="4" id="KW-0285">Flavoprotein</keyword>
<evidence type="ECO:0000256" key="5">
    <source>
        <dbReference type="ARBA" id="ARBA00022827"/>
    </source>
</evidence>
<dbReference type="InterPro" id="IPR046373">
    <property type="entry name" value="Acyl-CoA_Oxase/DH_mid-dom_sf"/>
</dbReference>